<dbReference type="InterPro" id="IPR055354">
    <property type="entry name" value="DUF7507"/>
</dbReference>
<protein>
    <submittedName>
        <fullName evidence="4">Putative repeat protein (TIGR01451 family)</fullName>
    </submittedName>
</protein>
<keyword evidence="2" id="KW-0472">Membrane</keyword>
<keyword evidence="2" id="KW-0812">Transmembrane</keyword>
<name>A0A543I661_9MICO</name>
<organism evidence="4 5">
    <name type="scientific">Klugiella xanthotipulae</name>
    <dbReference type="NCBI Taxonomy" id="244735"/>
    <lineage>
        <taxon>Bacteria</taxon>
        <taxon>Bacillati</taxon>
        <taxon>Actinomycetota</taxon>
        <taxon>Actinomycetes</taxon>
        <taxon>Micrococcales</taxon>
        <taxon>Microbacteriaceae</taxon>
        <taxon>Klugiella</taxon>
    </lineage>
</organism>
<dbReference type="Proteomes" id="UP000318331">
    <property type="component" value="Unassembled WGS sequence"/>
</dbReference>
<feature type="transmembrane region" description="Helical" evidence="2">
    <location>
        <begin position="441"/>
        <end position="461"/>
    </location>
</feature>
<dbReference type="Pfam" id="PF17963">
    <property type="entry name" value="Big_9"/>
    <property type="match status" value="1"/>
</dbReference>
<dbReference type="Gene3D" id="2.60.40.3440">
    <property type="match status" value="1"/>
</dbReference>
<evidence type="ECO:0000313" key="5">
    <source>
        <dbReference type="Proteomes" id="UP000318331"/>
    </source>
</evidence>
<keyword evidence="5" id="KW-1185">Reference proteome</keyword>
<dbReference type="AlphaFoldDB" id="A0A543I661"/>
<keyword evidence="2" id="KW-1133">Transmembrane helix</keyword>
<evidence type="ECO:0000256" key="2">
    <source>
        <dbReference type="SAM" id="Phobius"/>
    </source>
</evidence>
<feature type="domain" description="DUF7507" evidence="3">
    <location>
        <begin position="299"/>
        <end position="404"/>
    </location>
</feature>
<proteinExistence type="predicted"/>
<dbReference type="NCBIfam" id="TIGR01451">
    <property type="entry name" value="B_ant_repeat"/>
    <property type="match status" value="1"/>
</dbReference>
<gene>
    <name evidence="4" type="ORF">FB466_0907</name>
</gene>
<comment type="caution">
    <text evidence="4">The sequence shown here is derived from an EMBL/GenBank/DDBJ whole genome shotgun (WGS) entry which is preliminary data.</text>
</comment>
<feature type="region of interest" description="Disordered" evidence="1">
    <location>
        <begin position="392"/>
        <end position="427"/>
    </location>
</feature>
<reference evidence="4 5" key="1">
    <citation type="submission" date="2019-06" db="EMBL/GenBank/DDBJ databases">
        <title>Sequencing the genomes of 1000 actinobacteria strains.</title>
        <authorList>
            <person name="Klenk H.-P."/>
        </authorList>
    </citation>
    <scope>NUCLEOTIDE SEQUENCE [LARGE SCALE GENOMIC DNA]</scope>
    <source>
        <strain evidence="4 5">DSM 18031</strain>
    </source>
</reference>
<evidence type="ECO:0000259" key="3">
    <source>
        <dbReference type="Pfam" id="PF24346"/>
    </source>
</evidence>
<evidence type="ECO:0000313" key="4">
    <source>
        <dbReference type="EMBL" id="TQM66085.1"/>
    </source>
</evidence>
<feature type="compositionally biased region" description="Low complexity" evidence="1">
    <location>
        <begin position="396"/>
        <end position="407"/>
    </location>
</feature>
<accession>A0A543I661</accession>
<dbReference type="EMBL" id="VFPN01000001">
    <property type="protein sequence ID" value="TQM66085.1"/>
    <property type="molecule type" value="Genomic_DNA"/>
</dbReference>
<evidence type="ECO:0000256" key="1">
    <source>
        <dbReference type="SAM" id="MobiDB-lite"/>
    </source>
</evidence>
<sequence>MALVTYGRVFTTMRHHTQAGQLRHSPRRRSVLLLLLACFPLLTSLTLAGPAAAVPGDLDWGTGDSADYDHWTPEQYNRCVNDQSTWPLSASTLGIEPGTGPGLAISGIVPSRCYSQYTTITNDLSYPINLRYVGSDDAGTIAPYIFEWVEGWNEQIVAPGAQTTQFTLTVGMPWDTPNAARGTSGTFWWEFAIDRPVPTAVDDAGSTGHGVPATIEVLANDTLELAQSALDVASYVSVTEVVGNPAEGTWAISPTADTVTFTPAAGFAGIARASYTITGPNGTTSSAAIAVTVAAANLTPTISLQKTVDKPTVKASGETVTYNFTVTNTGEVALADVGIVETTFTGSGRLSAVTCPAEAQNLAPAARVTCTASYRITDADIARGGISNTATAVGTSSDSQEVNSDSSTAVLSAETETPPPPAQPRATGIHTELAATGSPTGWPLVGGALTALTVGAALLSARGRTARRSHQH</sequence>
<dbReference type="InterPro" id="IPR047589">
    <property type="entry name" value="DUF11_rpt"/>
</dbReference>
<dbReference type="Pfam" id="PF24346">
    <property type="entry name" value="DUF7507"/>
    <property type="match status" value="1"/>
</dbReference>